<evidence type="ECO:0000256" key="1">
    <source>
        <dbReference type="SAM" id="MobiDB-lite"/>
    </source>
</evidence>
<feature type="compositionally biased region" description="Polar residues" evidence="1">
    <location>
        <begin position="125"/>
        <end position="154"/>
    </location>
</feature>
<dbReference type="EMBL" id="SWKU01000001">
    <property type="protein sequence ID" value="KAF3011173.1"/>
    <property type="molecule type" value="Genomic_DNA"/>
</dbReference>
<feature type="region of interest" description="Disordered" evidence="1">
    <location>
        <begin position="1"/>
        <end position="339"/>
    </location>
</feature>
<organism evidence="2 3">
    <name type="scientific">Curvularia kusanoi</name>
    <name type="common">Cochliobolus kusanoi</name>
    <dbReference type="NCBI Taxonomy" id="90978"/>
    <lineage>
        <taxon>Eukaryota</taxon>
        <taxon>Fungi</taxon>
        <taxon>Dikarya</taxon>
        <taxon>Ascomycota</taxon>
        <taxon>Pezizomycotina</taxon>
        <taxon>Dothideomycetes</taxon>
        <taxon>Pleosporomycetidae</taxon>
        <taxon>Pleosporales</taxon>
        <taxon>Pleosporineae</taxon>
        <taxon>Pleosporaceae</taxon>
        <taxon>Curvularia</taxon>
    </lineage>
</organism>
<proteinExistence type="predicted"/>
<name>A0A9P4TQX1_CURKU</name>
<keyword evidence="3" id="KW-1185">Reference proteome</keyword>
<feature type="compositionally biased region" description="Basic residues" evidence="1">
    <location>
        <begin position="324"/>
        <end position="339"/>
    </location>
</feature>
<comment type="caution">
    <text evidence="2">The sequence shown here is derived from an EMBL/GenBank/DDBJ whole genome shotgun (WGS) entry which is preliminary data.</text>
</comment>
<feature type="compositionally biased region" description="Low complexity" evidence="1">
    <location>
        <begin position="256"/>
        <end position="278"/>
    </location>
</feature>
<gene>
    <name evidence="2" type="ORF">E8E13_011549</name>
</gene>
<feature type="compositionally biased region" description="Low complexity" evidence="1">
    <location>
        <begin position="59"/>
        <end position="81"/>
    </location>
</feature>
<sequence>MNAVQVESPSSRRRTQAFIATSSPDELYGKIISALGPKQTSHSDSNGGNAQGSQTSSGTAVPDAPATTSAPPTVSTQAPTSLAPIYVTHNLEETNLDRTHDRPEDSAAAVVPTPSQRSSLKKSAHTNPNKQVHFSQAATEVTSEDPNVASTAISHESPAVPTPPQQINTIMGSVRLGQNKHIRFLEGTTNPTSSTLQSPDTQDTQDSTQQSEVFSPSGSFADFTPPTQESLDDTVSQIDTPGFSQEISASSEGLEPASSKTPQPSSSKKADAASSEEALTSQEQSSANIPTPVLRKRAHDASEASDDVPQPKRSKLSKQSIRSKNSKLPRHSMRLRSAR</sequence>
<evidence type="ECO:0000313" key="2">
    <source>
        <dbReference type="EMBL" id="KAF3011173.1"/>
    </source>
</evidence>
<reference evidence="2" key="1">
    <citation type="submission" date="2019-04" db="EMBL/GenBank/DDBJ databases">
        <title>Sequencing of skin fungus with MAO and IRED activity.</title>
        <authorList>
            <person name="Marsaioli A.J."/>
            <person name="Bonatto J.M.C."/>
            <person name="Reis Junior O."/>
        </authorList>
    </citation>
    <scope>NUCLEOTIDE SEQUENCE</scope>
    <source>
        <strain evidence="2">30M1</strain>
    </source>
</reference>
<feature type="compositionally biased region" description="Polar residues" evidence="1">
    <location>
        <begin position="38"/>
        <end position="58"/>
    </location>
</feature>
<protein>
    <submittedName>
        <fullName evidence="2">Uncharacterized protein</fullName>
    </submittedName>
</protein>
<dbReference type="AlphaFoldDB" id="A0A9P4TQX1"/>
<evidence type="ECO:0000313" key="3">
    <source>
        <dbReference type="Proteomes" id="UP000801428"/>
    </source>
</evidence>
<accession>A0A9P4TQX1</accession>
<feature type="compositionally biased region" description="Polar residues" evidence="1">
    <location>
        <begin position="225"/>
        <end position="251"/>
    </location>
</feature>
<feature type="compositionally biased region" description="Polar residues" evidence="1">
    <location>
        <begin position="279"/>
        <end position="289"/>
    </location>
</feature>
<feature type="compositionally biased region" description="Basic and acidic residues" evidence="1">
    <location>
        <begin position="90"/>
        <end position="105"/>
    </location>
</feature>
<dbReference type="Proteomes" id="UP000801428">
    <property type="component" value="Unassembled WGS sequence"/>
</dbReference>
<feature type="compositionally biased region" description="Low complexity" evidence="1">
    <location>
        <begin position="192"/>
        <end position="211"/>
    </location>
</feature>